<keyword evidence="3" id="KW-1185">Reference proteome</keyword>
<feature type="transmembrane region" description="Helical" evidence="1">
    <location>
        <begin position="36"/>
        <end position="55"/>
    </location>
</feature>
<keyword evidence="1" id="KW-0812">Transmembrane</keyword>
<keyword evidence="1" id="KW-0472">Membrane</keyword>
<feature type="transmembrane region" description="Helical" evidence="1">
    <location>
        <begin position="101"/>
        <end position="123"/>
    </location>
</feature>
<protein>
    <submittedName>
        <fullName evidence="2">Uncharacterized protein</fullName>
    </submittedName>
</protein>
<reference evidence="2 3" key="1">
    <citation type="submission" date="2020-08" db="EMBL/GenBank/DDBJ databases">
        <title>Genome public.</title>
        <authorList>
            <person name="Liu C."/>
            <person name="Sun Q."/>
        </authorList>
    </citation>
    <scope>NUCLEOTIDE SEQUENCE [LARGE SCALE GENOMIC DNA]</scope>
    <source>
        <strain evidence="2 3">NSJ-35</strain>
    </source>
</reference>
<keyword evidence="1" id="KW-1133">Transmembrane helix</keyword>
<gene>
    <name evidence="2" type="ORF">H8S18_11345</name>
</gene>
<comment type="caution">
    <text evidence="2">The sequence shown here is derived from an EMBL/GenBank/DDBJ whole genome shotgun (WGS) entry which is preliminary data.</text>
</comment>
<accession>A0ABR7EGN9</accession>
<proteinExistence type="predicted"/>
<organism evidence="2 3">
    <name type="scientific">Christensenella tenuis</name>
    <dbReference type="NCBI Taxonomy" id="2763033"/>
    <lineage>
        <taxon>Bacteria</taxon>
        <taxon>Bacillati</taxon>
        <taxon>Bacillota</taxon>
        <taxon>Clostridia</taxon>
        <taxon>Christensenellales</taxon>
        <taxon>Christensenellaceae</taxon>
        <taxon>Christensenella</taxon>
    </lineage>
</organism>
<sequence>MTYLLVFVIGMWILLAVFMGGGFAPFSPIVGTAFALWFSFLVVLYLITGFVIVITKRTAFQAIGKTFQYLIHGGILKNMVVVAGLTVAYSRLFTALFQNRISETLLCILLALAPFVVFPLLYVTYRHSQTIYADWRERGIKFKARRHSKS</sequence>
<evidence type="ECO:0000256" key="1">
    <source>
        <dbReference type="SAM" id="Phobius"/>
    </source>
</evidence>
<evidence type="ECO:0000313" key="2">
    <source>
        <dbReference type="EMBL" id="MBC5648933.1"/>
    </source>
</evidence>
<dbReference type="Proteomes" id="UP000606889">
    <property type="component" value="Unassembled WGS sequence"/>
</dbReference>
<dbReference type="EMBL" id="JACOON010000006">
    <property type="protein sequence ID" value="MBC5648933.1"/>
    <property type="molecule type" value="Genomic_DNA"/>
</dbReference>
<evidence type="ECO:0000313" key="3">
    <source>
        <dbReference type="Proteomes" id="UP000606889"/>
    </source>
</evidence>
<dbReference type="RefSeq" id="WP_186858391.1">
    <property type="nucleotide sequence ID" value="NZ_JACOON010000006.1"/>
</dbReference>
<name>A0ABR7EGN9_9FIRM</name>
<feature type="transmembrane region" description="Helical" evidence="1">
    <location>
        <begin position="67"/>
        <end position="89"/>
    </location>
</feature>